<organism evidence="1 2">
    <name type="scientific">Klebsiella aerogenes</name>
    <name type="common">Enterobacter aerogenes</name>
    <dbReference type="NCBI Taxonomy" id="548"/>
    <lineage>
        <taxon>Bacteria</taxon>
        <taxon>Pseudomonadati</taxon>
        <taxon>Pseudomonadota</taxon>
        <taxon>Gammaproteobacteria</taxon>
        <taxon>Enterobacterales</taxon>
        <taxon>Enterobacteriaceae</taxon>
        <taxon>Klebsiella/Raoultella group</taxon>
        <taxon>Klebsiella</taxon>
    </lineage>
</organism>
<accession>A0AAW9EAK3</accession>
<name>A0AAW9EAK3_KLEAE</name>
<sequence length="68" mass="7597">YDQHKYEILVLDGRIFSVDALLGRTPLDHYSLILDPAAAGLSFALPQGFSSFINLGCYQIVTRCLCYL</sequence>
<comment type="caution">
    <text evidence="1">The sequence shown here is derived from an EMBL/GenBank/DDBJ whole genome shotgun (WGS) entry which is preliminary data.</text>
</comment>
<proteinExistence type="predicted"/>
<protein>
    <recommendedName>
        <fullName evidence="3">AcnA regulatory region 60-length spurious protein</fullName>
    </recommendedName>
</protein>
<dbReference type="EMBL" id="JAWZZT010000385">
    <property type="protein sequence ID" value="MDX7017971.1"/>
    <property type="molecule type" value="Genomic_DNA"/>
</dbReference>
<dbReference type="Proteomes" id="UP001279012">
    <property type="component" value="Unassembled WGS sequence"/>
</dbReference>
<gene>
    <name evidence="1" type="ORF">SJ059_26420</name>
</gene>
<evidence type="ECO:0000313" key="2">
    <source>
        <dbReference type="Proteomes" id="UP001279012"/>
    </source>
</evidence>
<evidence type="ECO:0008006" key="3">
    <source>
        <dbReference type="Google" id="ProtNLM"/>
    </source>
</evidence>
<dbReference type="NCBIfam" id="NF033069">
    <property type="entry name" value="acnA_upstr_60"/>
    <property type="match status" value="1"/>
</dbReference>
<dbReference type="AlphaFoldDB" id="A0AAW9EAK3"/>
<evidence type="ECO:0000313" key="1">
    <source>
        <dbReference type="EMBL" id="MDX7017971.1"/>
    </source>
</evidence>
<reference evidence="1" key="1">
    <citation type="submission" date="2023-11" db="EMBL/GenBank/DDBJ databases">
        <title>Detection of rare carbapenemases in Enterobacterales - comparison of two colorimetric and two CIM-based carbapenemase assays.</title>
        <authorList>
            <person name="Schaffarczyk L."/>
            <person name="Noster J."/>
            <person name="Stelzer Y."/>
            <person name="Sattler J."/>
            <person name="Gatermann S."/>
            <person name="Hamprecht A."/>
        </authorList>
    </citation>
    <scope>NUCLEOTIDE SEQUENCE</scope>
    <source>
        <strain evidence="1">CIM-Cont-037</strain>
    </source>
</reference>
<feature type="non-terminal residue" evidence="1">
    <location>
        <position position="1"/>
    </location>
</feature>